<dbReference type="Pfam" id="PF05717">
    <property type="entry name" value="TnpB_IS66"/>
    <property type="match status" value="1"/>
</dbReference>
<dbReference type="InterPro" id="IPR008878">
    <property type="entry name" value="Transposase_IS66_Orf2"/>
</dbReference>
<reference evidence="2" key="1">
    <citation type="submission" date="2017-11" db="EMBL/GenBank/DDBJ databases">
        <authorList>
            <person name="Blom J."/>
        </authorList>
    </citation>
    <scope>NUCLEOTIDE SEQUENCE [LARGE SCALE GENOMIC DNA]</scope>
</reference>
<name>A0A2K4WBG3_9PSED</name>
<accession>A0A2K4WBG3</accession>
<proteinExistence type="predicted"/>
<evidence type="ECO:0008006" key="3">
    <source>
        <dbReference type="Google" id="ProtNLM"/>
    </source>
</evidence>
<evidence type="ECO:0000313" key="2">
    <source>
        <dbReference type="Proteomes" id="UP000238093"/>
    </source>
</evidence>
<protein>
    <recommendedName>
        <fullName evidence="3">Cytochrome O ubiquinol oxidase</fullName>
    </recommendedName>
</protein>
<sequence length="112" mass="13016">MLLPAQVWLILEPMDMRLGIDGLSTRVQHALGRSPCDGTAYAFRNRRGNRLKLLQWDGTGVWLSQRRLHEGTFVWPVPGETVFTLTQAQWQWLITGVDWQRLEARPMSDWKV</sequence>
<dbReference type="EMBL" id="LT963408">
    <property type="protein sequence ID" value="SOS33227.1"/>
    <property type="molecule type" value="Genomic_DNA"/>
</dbReference>
<organism evidence="1 2">
    <name type="scientific">Pseudomonas syringae group genomosp. 3</name>
    <dbReference type="NCBI Taxonomy" id="251701"/>
    <lineage>
        <taxon>Bacteria</taxon>
        <taxon>Pseudomonadati</taxon>
        <taxon>Pseudomonadota</taxon>
        <taxon>Gammaproteobacteria</taxon>
        <taxon>Pseudomonadales</taxon>
        <taxon>Pseudomonadaceae</taxon>
        <taxon>Pseudomonas</taxon>
    </lineage>
</organism>
<dbReference type="PANTHER" id="PTHR36455:SF1">
    <property type="entry name" value="BLR8292 PROTEIN"/>
    <property type="match status" value="1"/>
</dbReference>
<dbReference type="RefSeq" id="WP_104698412.1">
    <property type="nucleotide sequence ID" value="NZ_LT963408.1"/>
</dbReference>
<gene>
    <name evidence="1" type="ORF">CFBP6411_01867</name>
</gene>
<dbReference type="AlphaFoldDB" id="A0A2K4WBG3"/>
<evidence type="ECO:0000313" key="1">
    <source>
        <dbReference type="EMBL" id="SOS33227.1"/>
    </source>
</evidence>
<dbReference type="Proteomes" id="UP000238093">
    <property type="component" value="Chromosome I"/>
</dbReference>
<dbReference type="PANTHER" id="PTHR36455">
    <property type="match status" value="1"/>
</dbReference>
<dbReference type="NCBIfam" id="NF033819">
    <property type="entry name" value="IS66_TnpB"/>
    <property type="match status" value="1"/>
</dbReference>